<evidence type="ECO:0000313" key="2">
    <source>
        <dbReference type="Proteomes" id="UP001264980"/>
    </source>
</evidence>
<dbReference type="InterPro" id="IPR011738">
    <property type="entry name" value="Phage_CHP"/>
</dbReference>
<protein>
    <submittedName>
        <fullName evidence="1">PhiE125 gp8 family phage protein</fullName>
    </submittedName>
</protein>
<sequence length="184" mass="21122">MQRSYPILKEKYTVSPVTLVQAKQWLKLDIPGYVAEDAKIQELIDEAIGYVETETNLSLAVSDYEWYTSTLPCEIRDKYLIQSITSIEEEGDSGFTVIPASNYSLIRESELRSRIRWAASFRTSKTFFRVTFKAGYPEGKIEKNLLRAVRGLIAEWYEAPGDYVREKKTMVDRLLAPFVLPYAG</sequence>
<evidence type="ECO:0000313" key="1">
    <source>
        <dbReference type="EMBL" id="MDR6805566.1"/>
    </source>
</evidence>
<gene>
    <name evidence="1" type="ORF">J2W84_002612</name>
</gene>
<organism evidence="1 2">
    <name type="scientific">Dyadobacter fermentans</name>
    <dbReference type="NCBI Taxonomy" id="94254"/>
    <lineage>
        <taxon>Bacteria</taxon>
        <taxon>Pseudomonadati</taxon>
        <taxon>Bacteroidota</taxon>
        <taxon>Cytophagia</taxon>
        <taxon>Cytophagales</taxon>
        <taxon>Spirosomataceae</taxon>
        <taxon>Dyadobacter</taxon>
    </lineage>
</organism>
<dbReference type="Gene3D" id="1.10.3230.30">
    <property type="entry name" value="Phage gp6-like head-tail connector protein"/>
    <property type="match status" value="1"/>
</dbReference>
<dbReference type="CDD" id="cd08054">
    <property type="entry name" value="gp6"/>
    <property type="match status" value="1"/>
</dbReference>
<proteinExistence type="predicted"/>
<keyword evidence="2" id="KW-1185">Reference proteome</keyword>
<dbReference type="NCBIfam" id="TIGR02215">
    <property type="entry name" value="phage_chp_gp8"/>
    <property type="match status" value="1"/>
</dbReference>
<dbReference type="EMBL" id="JAVDTI010000002">
    <property type="protein sequence ID" value="MDR6805566.1"/>
    <property type="molecule type" value="Genomic_DNA"/>
</dbReference>
<reference evidence="1 2" key="1">
    <citation type="submission" date="2023-07" db="EMBL/GenBank/DDBJ databases">
        <title>Sorghum-associated microbial communities from plants grown in Nebraska, USA.</title>
        <authorList>
            <person name="Schachtman D."/>
        </authorList>
    </citation>
    <scope>NUCLEOTIDE SEQUENCE [LARGE SCALE GENOMIC DNA]</scope>
    <source>
        <strain evidence="1 2">BE57</strain>
    </source>
</reference>
<dbReference type="RefSeq" id="WP_309983523.1">
    <property type="nucleotide sequence ID" value="NZ_JAVDTI010000002.1"/>
</dbReference>
<comment type="caution">
    <text evidence="1">The sequence shown here is derived from an EMBL/GenBank/DDBJ whole genome shotgun (WGS) entry which is preliminary data.</text>
</comment>
<accession>A0ABU1QWN7</accession>
<name>A0ABU1QWN7_9BACT</name>
<dbReference type="Proteomes" id="UP001264980">
    <property type="component" value="Unassembled WGS sequence"/>
</dbReference>